<dbReference type="Gene3D" id="1.10.340.70">
    <property type="match status" value="1"/>
</dbReference>
<dbReference type="InterPro" id="IPR043502">
    <property type="entry name" value="DNA/RNA_pol_sf"/>
</dbReference>
<feature type="domain" description="Reverse transcriptase RNase H-like" evidence="8">
    <location>
        <begin position="197"/>
        <end position="306"/>
    </location>
</feature>
<keyword evidence="2" id="KW-0548">Nucleotidyltransferase</keyword>
<sequence>MVSTTSEDIVSQYPNLFDNTTVGKLEGIQVPRRVKQANPVFIKPRVVPFAIRSNRKYTTINTHQGLYQYKRITYGVTSAVSIFQRTIENVLKNLPGCCVRIDDILVSGGTDEIHLVNLHRVLQRLQECGLKLNSNKFHFMLDQVVYLGTTISAEGVSPTKERLLYKETRWKWGKLEQEAFHNLKAALCSDSVLRHYDRTSKLILQCDASFVGVEATVLQPGPDDSLLPVAYASRILTSAEQNYSQIERESLAIVFGVTKFRQYLLGRHLTLLTDHRPLITLMGEHKPVPQLASARIKRWSLLLAAYNYTIEFIPGKQNVYADLLSRRPIDADPSHEEQVTVNVMFIEGDQFVNTSIVAGETKRDSVLSKVLQFTQHGWPEKPEPVFQPYHNKRLELTQEDGILLWNSRVIVPEVLRTLLLKDLHAEQLVMVKMKQLARRYLWWPGLDKEIEETVKLCHSFQEAAKAPPAPNPA</sequence>
<evidence type="ECO:0000313" key="11">
    <source>
        <dbReference type="Proteomes" id="UP001249851"/>
    </source>
</evidence>
<dbReference type="FunFam" id="3.30.70.270:FF:000003">
    <property type="entry name" value="Transposon Ty3-G Gag-Pol polyprotein"/>
    <property type="match status" value="1"/>
</dbReference>
<keyword evidence="11" id="KW-1185">Reference proteome</keyword>
<evidence type="ECO:0000256" key="1">
    <source>
        <dbReference type="ARBA" id="ARBA00022679"/>
    </source>
</evidence>
<keyword evidence="5" id="KW-0378">Hydrolase</keyword>
<keyword evidence="6" id="KW-0695">RNA-directed DNA polymerase</keyword>
<evidence type="ECO:0000259" key="7">
    <source>
        <dbReference type="Pfam" id="PF00078"/>
    </source>
</evidence>
<dbReference type="PANTHER" id="PTHR37984:SF5">
    <property type="entry name" value="PROTEIN NYNRIN-LIKE"/>
    <property type="match status" value="1"/>
</dbReference>
<dbReference type="EMBL" id="JARQWQ010000111">
    <property type="protein sequence ID" value="KAK2550410.1"/>
    <property type="molecule type" value="Genomic_DNA"/>
</dbReference>
<dbReference type="AlphaFoldDB" id="A0AAD9PWL0"/>
<dbReference type="PANTHER" id="PTHR37984">
    <property type="entry name" value="PROTEIN CBG26694"/>
    <property type="match status" value="1"/>
</dbReference>
<feature type="domain" description="Integrase zinc-binding" evidence="9">
    <location>
        <begin position="411"/>
        <end position="463"/>
    </location>
</feature>
<dbReference type="InterPro" id="IPR041588">
    <property type="entry name" value="Integrase_H2C2"/>
</dbReference>
<dbReference type="Proteomes" id="UP001249851">
    <property type="component" value="Unassembled WGS sequence"/>
</dbReference>
<accession>A0AAD9PWL0</accession>
<gene>
    <name evidence="10" type="ORF">P5673_028930</name>
</gene>
<dbReference type="Pfam" id="PF17917">
    <property type="entry name" value="RT_RNaseH"/>
    <property type="match status" value="1"/>
</dbReference>
<dbReference type="GO" id="GO:0003824">
    <property type="term" value="F:catalytic activity"/>
    <property type="evidence" value="ECO:0007669"/>
    <property type="project" value="UniProtKB-KW"/>
</dbReference>
<reference evidence="10" key="1">
    <citation type="journal article" date="2023" name="G3 (Bethesda)">
        <title>Whole genome assembly and annotation of the endangered Caribbean coral Acropora cervicornis.</title>
        <authorList>
            <person name="Selwyn J.D."/>
            <person name="Vollmer S.V."/>
        </authorList>
    </citation>
    <scope>NUCLEOTIDE SEQUENCE</scope>
    <source>
        <strain evidence="10">K2</strain>
    </source>
</reference>
<evidence type="ECO:0000256" key="4">
    <source>
        <dbReference type="ARBA" id="ARBA00022759"/>
    </source>
</evidence>
<comment type="caution">
    <text evidence="10">The sequence shown here is derived from an EMBL/GenBank/DDBJ whole genome shotgun (WGS) entry which is preliminary data.</text>
</comment>
<dbReference type="FunFam" id="3.10.20.370:FF:000001">
    <property type="entry name" value="Retrovirus-related Pol polyprotein from transposon 17.6-like protein"/>
    <property type="match status" value="1"/>
</dbReference>
<feature type="domain" description="Reverse transcriptase" evidence="7">
    <location>
        <begin position="59"/>
        <end position="151"/>
    </location>
</feature>
<dbReference type="Gene3D" id="3.10.10.10">
    <property type="entry name" value="HIV Type 1 Reverse Transcriptase, subunit A, domain 1"/>
    <property type="match status" value="1"/>
</dbReference>
<dbReference type="SUPFAM" id="SSF56672">
    <property type="entry name" value="DNA/RNA polymerases"/>
    <property type="match status" value="1"/>
</dbReference>
<proteinExistence type="predicted"/>
<evidence type="ECO:0000313" key="10">
    <source>
        <dbReference type="EMBL" id="KAK2550410.1"/>
    </source>
</evidence>
<dbReference type="CDD" id="cd01647">
    <property type="entry name" value="RT_LTR"/>
    <property type="match status" value="1"/>
</dbReference>
<evidence type="ECO:0000256" key="2">
    <source>
        <dbReference type="ARBA" id="ARBA00022695"/>
    </source>
</evidence>
<dbReference type="InterPro" id="IPR050951">
    <property type="entry name" value="Retrovirus_Pol_polyprotein"/>
</dbReference>
<evidence type="ECO:0000256" key="5">
    <source>
        <dbReference type="ARBA" id="ARBA00022801"/>
    </source>
</evidence>
<evidence type="ECO:0000256" key="3">
    <source>
        <dbReference type="ARBA" id="ARBA00022722"/>
    </source>
</evidence>
<keyword evidence="1" id="KW-0808">Transferase</keyword>
<dbReference type="Gene3D" id="3.30.70.270">
    <property type="match status" value="1"/>
</dbReference>
<dbReference type="CDD" id="cd09274">
    <property type="entry name" value="RNase_HI_RT_Ty3"/>
    <property type="match status" value="1"/>
</dbReference>
<reference evidence="10" key="2">
    <citation type="journal article" date="2023" name="Science">
        <title>Genomic signatures of disease resistance in endangered staghorn corals.</title>
        <authorList>
            <person name="Vollmer S.V."/>
            <person name="Selwyn J.D."/>
            <person name="Despard B.A."/>
            <person name="Roesel C.L."/>
        </authorList>
    </citation>
    <scope>NUCLEOTIDE SEQUENCE</scope>
    <source>
        <strain evidence="10">K2</strain>
    </source>
</reference>
<evidence type="ECO:0000259" key="8">
    <source>
        <dbReference type="Pfam" id="PF17917"/>
    </source>
</evidence>
<dbReference type="InterPro" id="IPR041373">
    <property type="entry name" value="RT_RNaseH"/>
</dbReference>
<dbReference type="Pfam" id="PF00078">
    <property type="entry name" value="RVT_1"/>
    <property type="match status" value="1"/>
</dbReference>
<keyword evidence="3" id="KW-0540">Nuclease</keyword>
<evidence type="ECO:0000256" key="6">
    <source>
        <dbReference type="ARBA" id="ARBA00022918"/>
    </source>
</evidence>
<dbReference type="InterPro" id="IPR000477">
    <property type="entry name" value="RT_dom"/>
</dbReference>
<organism evidence="10 11">
    <name type="scientific">Acropora cervicornis</name>
    <name type="common">Staghorn coral</name>
    <dbReference type="NCBI Taxonomy" id="6130"/>
    <lineage>
        <taxon>Eukaryota</taxon>
        <taxon>Metazoa</taxon>
        <taxon>Cnidaria</taxon>
        <taxon>Anthozoa</taxon>
        <taxon>Hexacorallia</taxon>
        <taxon>Scleractinia</taxon>
        <taxon>Astrocoeniina</taxon>
        <taxon>Acroporidae</taxon>
        <taxon>Acropora</taxon>
    </lineage>
</organism>
<dbReference type="InterPro" id="IPR043128">
    <property type="entry name" value="Rev_trsase/Diguanyl_cyclase"/>
</dbReference>
<dbReference type="Gene3D" id="3.10.20.370">
    <property type="match status" value="1"/>
</dbReference>
<keyword evidence="4" id="KW-0255">Endonuclease</keyword>
<name>A0AAD9PWL0_ACRCE</name>
<protein>
    <submittedName>
        <fullName evidence="10">Transposon Tf2-6 polyprotein</fullName>
    </submittedName>
</protein>
<dbReference type="Pfam" id="PF17921">
    <property type="entry name" value="Integrase_H2C2"/>
    <property type="match status" value="1"/>
</dbReference>
<evidence type="ECO:0000259" key="9">
    <source>
        <dbReference type="Pfam" id="PF17921"/>
    </source>
</evidence>